<dbReference type="PANTHER" id="PTHR43289">
    <property type="entry name" value="MITOGEN-ACTIVATED PROTEIN KINASE KINASE KINASE 20-RELATED"/>
    <property type="match status" value="1"/>
</dbReference>
<dbReference type="CDD" id="cd14014">
    <property type="entry name" value="STKc_PknB_like"/>
    <property type="match status" value="1"/>
</dbReference>
<feature type="transmembrane region" description="Helical" evidence="6">
    <location>
        <begin position="387"/>
        <end position="405"/>
    </location>
</feature>
<dbReference type="PATRIC" id="fig|52.7.peg.3746"/>
<sequence>MLGRYAIYEPIAAGGMARVYLGRQLGAAGFARTVAIKRMLPHLVEEQRLVTMFIDEARLAARIRHPNVVSILDVVSNGTELFLVMEYVVGDALFAIQRTLQKSGARVPPEIASSIVSSVLYGLHAAHEAVTEEGTPLGLVHRDVSPQNILVGVDGITRVLDFGVAKAAGRLQQTTQRGQLKGKLGYVAPEQLQTTMEVTRHADVYATGVVLWELLAGQRLFQGDNQGAVMLSILEGRIPSLAEVAPWVDAGLVRVVERAVARAAEERFASALEMANALERALSPASPGRVAAWVQEVAREVLAARAAVVTRVERAPLPLEVEDAPFSQRGSAPELPPPSSVSPWSDRLGPGPLLTPNPPSTLAPGAPSTLAPAASPGVRARPSRRRWMALAFGCAFAALLVAFAVRLGASSAGVWGGQGEPSVGSDGREGVAQHAQAAVPGSAPPVPVTEVASPDTAPDVSAGPGDQELRAGGPTEQPDGGTLDAGAAAVSTTVARPKNPCDPPYYVDKEGIQRVKRSCFPR</sequence>
<keyword evidence="9" id="KW-1185">Reference proteome</keyword>
<evidence type="ECO:0000313" key="9">
    <source>
        <dbReference type="Proteomes" id="UP000067626"/>
    </source>
</evidence>
<keyword evidence="2" id="KW-0547">Nucleotide-binding</keyword>
<dbReference type="InterPro" id="IPR011009">
    <property type="entry name" value="Kinase-like_dom_sf"/>
</dbReference>
<dbReference type="Gene3D" id="3.30.200.20">
    <property type="entry name" value="Phosphorylase Kinase, domain 1"/>
    <property type="match status" value="1"/>
</dbReference>
<evidence type="ECO:0000313" key="8">
    <source>
        <dbReference type="EMBL" id="AKT39253.1"/>
    </source>
</evidence>
<evidence type="ECO:0000256" key="1">
    <source>
        <dbReference type="ARBA" id="ARBA00022679"/>
    </source>
</evidence>
<keyword evidence="6" id="KW-0472">Membrane</keyword>
<feature type="domain" description="Protein kinase" evidence="7">
    <location>
        <begin position="5"/>
        <end position="282"/>
    </location>
</feature>
<keyword evidence="1" id="KW-0808">Transferase</keyword>
<dbReference type="KEGG" id="ccro:CMC5_034010"/>
<feature type="region of interest" description="Disordered" evidence="5">
    <location>
        <begin position="323"/>
        <end position="378"/>
    </location>
</feature>
<dbReference type="EMBL" id="CP012159">
    <property type="protein sequence ID" value="AKT39253.1"/>
    <property type="molecule type" value="Genomic_DNA"/>
</dbReference>
<dbReference type="PANTHER" id="PTHR43289:SF6">
    <property type="entry name" value="SERINE_THREONINE-PROTEIN KINASE NEKL-3"/>
    <property type="match status" value="1"/>
</dbReference>
<dbReference type="PROSITE" id="PS00109">
    <property type="entry name" value="PROTEIN_KINASE_TYR"/>
    <property type="match status" value="1"/>
</dbReference>
<keyword evidence="4" id="KW-0067">ATP-binding</keyword>
<dbReference type="PROSITE" id="PS50011">
    <property type="entry name" value="PROTEIN_KINASE_DOM"/>
    <property type="match status" value="1"/>
</dbReference>
<dbReference type="STRING" id="52.CMC5_034010"/>
<dbReference type="GO" id="GO:0005524">
    <property type="term" value="F:ATP binding"/>
    <property type="evidence" value="ECO:0007669"/>
    <property type="project" value="UniProtKB-KW"/>
</dbReference>
<dbReference type="Pfam" id="PF00069">
    <property type="entry name" value="Pkinase"/>
    <property type="match status" value="1"/>
</dbReference>
<dbReference type="Proteomes" id="UP000067626">
    <property type="component" value="Chromosome"/>
</dbReference>
<evidence type="ECO:0000256" key="5">
    <source>
        <dbReference type="SAM" id="MobiDB-lite"/>
    </source>
</evidence>
<feature type="region of interest" description="Disordered" evidence="5">
    <location>
        <begin position="417"/>
        <end position="486"/>
    </location>
</feature>
<evidence type="ECO:0000256" key="2">
    <source>
        <dbReference type="ARBA" id="ARBA00022741"/>
    </source>
</evidence>
<dbReference type="AlphaFoldDB" id="A0A0K1EFA5"/>
<evidence type="ECO:0000256" key="3">
    <source>
        <dbReference type="ARBA" id="ARBA00022777"/>
    </source>
</evidence>
<evidence type="ECO:0000256" key="6">
    <source>
        <dbReference type="SAM" id="Phobius"/>
    </source>
</evidence>
<accession>A0A0K1EFA5</accession>
<protein>
    <recommendedName>
        <fullName evidence="7">Protein kinase domain-containing protein</fullName>
    </recommendedName>
</protein>
<dbReference type="Gene3D" id="1.10.510.10">
    <property type="entry name" value="Transferase(Phosphotransferase) domain 1"/>
    <property type="match status" value="1"/>
</dbReference>
<name>A0A0K1EFA5_CHOCO</name>
<evidence type="ECO:0000259" key="7">
    <source>
        <dbReference type="PROSITE" id="PS50011"/>
    </source>
</evidence>
<keyword evidence="3" id="KW-0418">Kinase</keyword>
<gene>
    <name evidence="8" type="ORF">CMC5_034010</name>
</gene>
<evidence type="ECO:0000256" key="4">
    <source>
        <dbReference type="ARBA" id="ARBA00022840"/>
    </source>
</evidence>
<proteinExistence type="predicted"/>
<keyword evidence="6" id="KW-1133">Transmembrane helix</keyword>
<dbReference type="InterPro" id="IPR008266">
    <property type="entry name" value="Tyr_kinase_AS"/>
</dbReference>
<dbReference type="GO" id="GO:0004674">
    <property type="term" value="F:protein serine/threonine kinase activity"/>
    <property type="evidence" value="ECO:0007669"/>
    <property type="project" value="TreeGrafter"/>
</dbReference>
<dbReference type="SUPFAM" id="SSF56112">
    <property type="entry name" value="Protein kinase-like (PK-like)"/>
    <property type="match status" value="1"/>
</dbReference>
<organism evidence="8 9">
    <name type="scientific">Chondromyces crocatus</name>
    <dbReference type="NCBI Taxonomy" id="52"/>
    <lineage>
        <taxon>Bacteria</taxon>
        <taxon>Pseudomonadati</taxon>
        <taxon>Myxococcota</taxon>
        <taxon>Polyangia</taxon>
        <taxon>Polyangiales</taxon>
        <taxon>Polyangiaceae</taxon>
        <taxon>Chondromyces</taxon>
    </lineage>
</organism>
<dbReference type="InterPro" id="IPR000719">
    <property type="entry name" value="Prot_kinase_dom"/>
</dbReference>
<keyword evidence="6" id="KW-0812">Transmembrane</keyword>
<reference evidence="8 9" key="1">
    <citation type="submission" date="2015-07" db="EMBL/GenBank/DDBJ databases">
        <title>Genome analysis of myxobacterium Chondromyces crocatus Cm c5 reveals a high potential for natural compound synthesis and the genetic basis for the loss of fruiting body formation.</title>
        <authorList>
            <person name="Zaburannyi N."/>
            <person name="Bunk B."/>
            <person name="Maier J."/>
            <person name="Overmann J."/>
            <person name="Mueller R."/>
        </authorList>
    </citation>
    <scope>NUCLEOTIDE SEQUENCE [LARGE SCALE GENOMIC DNA]</scope>
    <source>
        <strain evidence="8 9">Cm c5</strain>
    </source>
</reference>